<dbReference type="GO" id="GO:0030246">
    <property type="term" value="F:carbohydrate binding"/>
    <property type="evidence" value="ECO:0007669"/>
    <property type="project" value="UniProtKB-KW"/>
</dbReference>
<evidence type="ECO:0000259" key="2">
    <source>
        <dbReference type="PROSITE" id="PS50041"/>
    </source>
</evidence>
<dbReference type="OrthoDB" id="2142683at2759"/>
<dbReference type="Pfam" id="PF00059">
    <property type="entry name" value="Lectin_C"/>
    <property type="match status" value="3"/>
</dbReference>
<evidence type="ECO:0000313" key="3">
    <source>
        <dbReference type="Proteomes" id="UP000515152"/>
    </source>
</evidence>
<keyword evidence="3" id="KW-1185">Reference proteome</keyword>
<dbReference type="InterPro" id="IPR001304">
    <property type="entry name" value="C-type_lectin-like"/>
</dbReference>
<dbReference type="InterPro" id="IPR018378">
    <property type="entry name" value="C-type_lectin_CS"/>
</dbReference>
<dbReference type="SMART" id="SM00034">
    <property type="entry name" value="CLECT"/>
    <property type="match status" value="2"/>
</dbReference>
<evidence type="ECO:0000256" key="1">
    <source>
        <dbReference type="ARBA" id="ARBA00022734"/>
    </source>
</evidence>
<gene>
    <name evidence="4" type="primary">LOC116219393</name>
</gene>
<dbReference type="Proteomes" id="UP000515152">
    <property type="component" value="Chromosome 24"/>
</dbReference>
<dbReference type="RefSeq" id="XP_042559600.1">
    <property type="nucleotide sequence ID" value="XM_042703666.1"/>
</dbReference>
<dbReference type="InterPro" id="IPR050111">
    <property type="entry name" value="C-type_lectin/snaclec_domain"/>
</dbReference>
<reference evidence="4" key="1">
    <citation type="submission" date="2025-08" db="UniProtKB">
        <authorList>
            <consortium name="RefSeq"/>
        </authorList>
    </citation>
    <scope>IDENTIFICATION</scope>
</reference>
<dbReference type="InterPro" id="IPR033989">
    <property type="entry name" value="CD209-like_CTLD"/>
</dbReference>
<organism evidence="3 4">
    <name type="scientific">Clupea harengus</name>
    <name type="common">Atlantic herring</name>
    <dbReference type="NCBI Taxonomy" id="7950"/>
    <lineage>
        <taxon>Eukaryota</taxon>
        <taxon>Metazoa</taxon>
        <taxon>Chordata</taxon>
        <taxon>Craniata</taxon>
        <taxon>Vertebrata</taxon>
        <taxon>Euteleostomi</taxon>
        <taxon>Actinopterygii</taxon>
        <taxon>Neopterygii</taxon>
        <taxon>Teleostei</taxon>
        <taxon>Clupei</taxon>
        <taxon>Clupeiformes</taxon>
        <taxon>Clupeoidei</taxon>
        <taxon>Clupeidae</taxon>
        <taxon>Clupea</taxon>
    </lineage>
</organism>
<feature type="domain" description="C-type lectin" evidence="2">
    <location>
        <begin position="1"/>
        <end position="74"/>
    </location>
</feature>
<proteinExistence type="predicted"/>
<dbReference type="CDD" id="cd03590">
    <property type="entry name" value="CLECT_DC-SIGN_like"/>
    <property type="match status" value="2"/>
</dbReference>
<dbReference type="PROSITE" id="PS00615">
    <property type="entry name" value="C_TYPE_LECTIN_1"/>
    <property type="match status" value="3"/>
</dbReference>
<keyword evidence="1" id="KW-0430">Lectin</keyword>
<dbReference type="PANTHER" id="PTHR22803">
    <property type="entry name" value="MANNOSE, PHOSPHOLIPASE, LECTIN RECEPTOR RELATED"/>
    <property type="match status" value="1"/>
</dbReference>
<name>A0A8M1KAV0_CLUHA</name>
<sequence>MGLSDLETEGQWIWVDSTPLNETGAVFWKKGSDGQGEPDNWKEEDPSGENCALFTESGHWRDNSCKKLHTFVCETLATSRVCPDGWAHNSGKCYLLSSTGKTWSQSGDHCITLGGHLAIVKSQEEQYFLSQSAIEVFYWMGLSDLETEGQWIWVDSTPLNETGAVFWLKRSDWQDEPDNWKGEDPSGENCALYTKQGDWLDHSCKKLHTFVCETVATSRVCPDGWAHNSGKCYLFSSTRKTWNQSRDHCITLGGHLAIVTSQEEQYFLSQSAIEYLYWMGLSDLETEGQWIWVDSTPLNETGVVFWKKGSDGQDEPDNWEGEDPSGENCAVFTKFKGWQDNSCKRLHTFVCETVATE</sequence>
<dbReference type="KEGG" id="char:116219393"/>
<dbReference type="AlphaFoldDB" id="A0A8M1KAV0"/>
<dbReference type="PROSITE" id="PS50041">
    <property type="entry name" value="C_TYPE_LECTIN_2"/>
    <property type="match status" value="3"/>
</dbReference>
<dbReference type="GeneID" id="116219393"/>
<feature type="domain" description="C-type lectin" evidence="2">
    <location>
        <begin position="89"/>
        <end position="213"/>
    </location>
</feature>
<protein>
    <submittedName>
        <fullName evidence="4">Macrophage mannose receptor 1-like</fullName>
    </submittedName>
</protein>
<accession>A0A8M1KAV0</accession>
<feature type="domain" description="C-type lectin" evidence="2">
    <location>
        <begin position="228"/>
        <end position="352"/>
    </location>
</feature>
<evidence type="ECO:0000313" key="4">
    <source>
        <dbReference type="RefSeq" id="XP_042559600.1"/>
    </source>
</evidence>